<evidence type="ECO:0000313" key="10">
    <source>
        <dbReference type="Proteomes" id="UP001321749"/>
    </source>
</evidence>
<dbReference type="InterPro" id="IPR027417">
    <property type="entry name" value="P-loop_NTPase"/>
</dbReference>
<dbReference type="GO" id="GO:0005524">
    <property type="term" value="F:ATP binding"/>
    <property type="evidence" value="ECO:0007669"/>
    <property type="project" value="UniProtKB-KW"/>
</dbReference>
<dbReference type="AlphaFoldDB" id="A0AAV9HEQ8"/>
<dbReference type="SUPFAM" id="SSF52540">
    <property type="entry name" value="P-loop containing nucleoside triphosphate hydrolases"/>
    <property type="match status" value="1"/>
</dbReference>
<dbReference type="Pfam" id="PF13087">
    <property type="entry name" value="AAA_12"/>
    <property type="match status" value="1"/>
</dbReference>
<comment type="similarity">
    <text evidence="1">Belongs to the DNA2/NAM7 helicase family.</text>
</comment>
<feature type="compositionally biased region" description="Low complexity" evidence="6">
    <location>
        <begin position="829"/>
        <end position="843"/>
    </location>
</feature>
<feature type="domain" description="DNA2/NAM7 helicase-like C-terminal" evidence="8">
    <location>
        <begin position="531"/>
        <end position="730"/>
    </location>
</feature>
<evidence type="ECO:0000256" key="4">
    <source>
        <dbReference type="ARBA" id="ARBA00022806"/>
    </source>
</evidence>
<evidence type="ECO:0000256" key="2">
    <source>
        <dbReference type="ARBA" id="ARBA00022741"/>
    </source>
</evidence>
<dbReference type="GO" id="GO:0043139">
    <property type="term" value="F:5'-3' DNA helicase activity"/>
    <property type="evidence" value="ECO:0007669"/>
    <property type="project" value="TreeGrafter"/>
</dbReference>
<reference evidence="9" key="2">
    <citation type="submission" date="2023-06" db="EMBL/GenBank/DDBJ databases">
        <authorList>
            <consortium name="Lawrence Berkeley National Laboratory"/>
            <person name="Mondo S.J."/>
            <person name="Hensen N."/>
            <person name="Bonometti L."/>
            <person name="Westerberg I."/>
            <person name="Brannstrom I.O."/>
            <person name="Guillou S."/>
            <person name="Cros-Aarteil S."/>
            <person name="Calhoun S."/>
            <person name="Haridas S."/>
            <person name="Kuo A."/>
            <person name="Pangilinan J."/>
            <person name="Riley R."/>
            <person name="Labutti K."/>
            <person name="Andreopoulos B."/>
            <person name="Lipzen A."/>
            <person name="Chen C."/>
            <person name="Yanf M."/>
            <person name="Daum C."/>
            <person name="Ng V."/>
            <person name="Clum A."/>
            <person name="Steindorff A."/>
            <person name="Ohm R."/>
            <person name="Martin F."/>
            <person name="Silar P."/>
            <person name="Natvig D."/>
            <person name="Lalanne C."/>
            <person name="Gautier V."/>
            <person name="Ament-Velasquez S.L."/>
            <person name="Kruys A."/>
            <person name="Hutchinson M.I."/>
            <person name="Powell A.J."/>
            <person name="Barry K."/>
            <person name="Miller A.N."/>
            <person name="Grigoriev I.V."/>
            <person name="Debuchy R."/>
            <person name="Gladieux P."/>
            <person name="Thoren M.H."/>
            <person name="Johannesson H."/>
        </authorList>
    </citation>
    <scope>NUCLEOTIDE SEQUENCE</scope>
    <source>
        <strain evidence="9">PSN324</strain>
    </source>
</reference>
<evidence type="ECO:0000256" key="6">
    <source>
        <dbReference type="SAM" id="MobiDB-lite"/>
    </source>
</evidence>
<feature type="region of interest" description="Disordered" evidence="6">
    <location>
        <begin position="829"/>
        <end position="849"/>
    </location>
</feature>
<keyword evidence="3 9" id="KW-0378">Hydrolase</keyword>
<organism evidence="9 10">
    <name type="scientific">Cladorrhinum samala</name>
    <dbReference type="NCBI Taxonomy" id="585594"/>
    <lineage>
        <taxon>Eukaryota</taxon>
        <taxon>Fungi</taxon>
        <taxon>Dikarya</taxon>
        <taxon>Ascomycota</taxon>
        <taxon>Pezizomycotina</taxon>
        <taxon>Sordariomycetes</taxon>
        <taxon>Sordariomycetidae</taxon>
        <taxon>Sordariales</taxon>
        <taxon>Podosporaceae</taxon>
        <taxon>Cladorrhinum</taxon>
    </lineage>
</organism>
<evidence type="ECO:0000259" key="8">
    <source>
        <dbReference type="Pfam" id="PF13087"/>
    </source>
</evidence>
<sequence>MPARVAPSNPTEPTNVQPIYSFPTVDEFARRHKAGTKAEFAADEKVVHDLNRKNLPYTAWVLAKLRQTRKRSEFFILVRPHADARLPAIGEIAKLRIVLGDDAQTRFWDARRVENPAGLFGVRAIDAAKLGAFVITVPNSDAHEALQPLSSAAHVDLELSSENAVHVNFMLIASEATKDSELGALELLHGPHANCTERQEHAFRWFVKLRDPEFFVDLHDALPHIRATLRQSSFANSKLGKMYASLNQQQKSAFLDGFRKMPCGICVLPGGPGAGKTHFNLFTIAMAQLHPMPGRNKRKTHQPERSAKVLFIVDMNSPVDDAANRMVRLYEDLGMAKQVIRMKGWGAEVKLSHKLNEAEDAAAAHGDVITVDFTNSFIRTIKAMALGPTVAAERSSRAPTLDEAAWRRYERYKATQYQEIDTFLATELWETDEVIPLRFRRLVYNLYRDTLAAADFVATTPVAAHNHFKGLFRPDLVYFDEAPHARELCNLIAIANFEPIAWIFCGDYRQTVPYVGSGGPDCENGFAAQMRISMMERAAKANVIKHELLINHRSFGGLHQLASDLFYQKKMTSATDTDTVPLIRMRRYLRNLAGRQCCKVPRLVVSINECQKAKMDGTSCYNPQHTRWVMNRVHELLADPKFLQARRQELGTILIISPYKRAYEQYKKEIKKLPRWARERVEARTVDVVQGYEADFVFLDFVKEKSTQFLDNPNRLCVAVTRARIGEIILVHPDMPKSSTFRHKNMYLNRMYHWCKLHNQVVTLDDDPEDIAIPMLDPGRPTIADFSEDDIEYVDGVPVEIRSSMSETESGSESVQEFADLKSIARKVSMSSTSGQSQRSCGGHVTGHSALSGPDSFGIEHGKTLQNLGSFFTAE</sequence>
<comment type="caution">
    <text evidence="9">The sequence shown here is derived from an EMBL/GenBank/DDBJ whole genome shotgun (WGS) entry which is preliminary data.</text>
</comment>
<dbReference type="InterPro" id="IPR041677">
    <property type="entry name" value="DNA2/NAM7_AAA_11"/>
</dbReference>
<dbReference type="Pfam" id="PF13086">
    <property type="entry name" value="AAA_11"/>
    <property type="match status" value="1"/>
</dbReference>
<dbReference type="GO" id="GO:0016787">
    <property type="term" value="F:hydrolase activity"/>
    <property type="evidence" value="ECO:0007669"/>
    <property type="project" value="UniProtKB-KW"/>
</dbReference>
<accession>A0AAV9HEQ8</accession>
<reference evidence="9" key="1">
    <citation type="journal article" date="2023" name="Mol. Phylogenet. Evol.">
        <title>Genome-scale phylogeny and comparative genomics of the fungal order Sordariales.</title>
        <authorList>
            <person name="Hensen N."/>
            <person name="Bonometti L."/>
            <person name="Westerberg I."/>
            <person name="Brannstrom I.O."/>
            <person name="Guillou S."/>
            <person name="Cros-Aarteil S."/>
            <person name="Calhoun S."/>
            <person name="Haridas S."/>
            <person name="Kuo A."/>
            <person name="Mondo S."/>
            <person name="Pangilinan J."/>
            <person name="Riley R."/>
            <person name="LaButti K."/>
            <person name="Andreopoulos B."/>
            <person name="Lipzen A."/>
            <person name="Chen C."/>
            <person name="Yan M."/>
            <person name="Daum C."/>
            <person name="Ng V."/>
            <person name="Clum A."/>
            <person name="Steindorff A."/>
            <person name="Ohm R.A."/>
            <person name="Martin F."/>
            <person name="Silar P."/>
            <person name="Natvig D.O."/>
            <person name="Lalanne C."/>
            <person name="Gautier V."/>
            <person name="Ament-Velasquez S.L."/>
            <person name="Kruys A."/>
            <person name="Hutchinson M.I."/>
            <person name="Powell A.J."/>
            <person name="Barry K."/>
            <person name="Miller A.N."/>
            <person name="Grigoriev I.V."/>
            <person name="Debuchy R."/>
            <person name="Gladieux P."/>
            <person name="Hiltunen Thoren M."/>
            <person name="Johannesson H."/>
        </authorList>
    </citation>
    <scope>NUCLEOTIDE SEQUENCE</scope>
    <source>
        <strain evidence="9">PSN324</strain>
    </source>
</reference>
<dbReference type="Gene3D" id="3.40.50.300">
    <property type="entry name" value="P-loop containing nucleotide triphosphate hydrolases"/>
    <property type="match status" value="2"/>
</dbReference>
<protein>
    <submittedName>
        <fullName evidence="9">P-loop containing nucleoside triphosphate hydrolase protein</fullName>
    </submittedName>
</protein>
<gene>
    <name evidence="9" type="ORF">QBC42DRAFT_234127</name>
</gene>
<dbReference type="EMBL" id="MU865071">
    <property type="protein sequence ID" value="KAK4458386.1"/>
    <property type="molecule type" value="Genomic_DNA"/>
</dbReference>
<proteinExistence type="inferred from homology"/>
<dbReference type="CDD" id="cd18808">
    <property type="entry name" value="SF1_C_Upf1"/>
    <property type="match status" value="1"/>
</dbReference>
<evidence type="ECO:0000259" key="7">
    <source>
        <dbReference type="Pfam" id="PF13086"/>
    </source>
</evidence>
<feature type="domain" description="DNA2/NAM7 helicase helicase" evidence="7">
    <location>
        <begin position="246"/>
        <end position="515"/>
    </location>
</feature>
<dbReference type="InterPro" id="IPR050534">
    <property type="entry name" value="Coronavir_polyprotein_1ab"/>
</dbReference>
<keyword evidence="4" id="KW-0347">Helicase</keyword>
<dbReference type="InterPro" id="IPR047187">
    <property type="entry name" value="SF1_C_Upf1"/>
</dbReference>
<evidence type="ECO:0000256" key="1">
    <source>
        <dbReference type="ARBA" id="ARBA00007913"/>
    </source>
</evidence>
<keyword evidence="2" id="KW-0547">Nucleotide-binding</keyword>
<evidence type="ECO:0000256" key="5">
    <source>
        <dbReference type="ARBA" id="ARBA00022840"/>
    </source>
</evidence>
<evidence type="ECO:0000313" key="9">
    <source>
        <dbReference type="EMBL" id="KAK4458386.1"/>
    </source>
</evidence>
<dbReference type="InterPro" id="IPR041679">
    <property type="entry name" value="DNA2/NAM7-like_C"/>
</dbReference>
<evidence type="ECO:0000256" key="3">
    <source>
        <dbReference type="ARBA" id="ARBA00022801"/>
    </source>
</evidence>
<name>A0AAV9HEQ8_9PEZI</name>
<keyword evidence="5" id="KW-0067">ATP-binding</keyword>
<keyword evidence="10" id="KW-1185">Reference proteome</keyword>
<dbReference type="Proteomes" id="UP001321749">
    <property type="component" value="Unassembled WGS sequence"/>
</dbReference>
<dbReference type="PANTHER" id="PTHR43788:SF8">
    <property type="entry name" value="DNA-BINDING PROTEIN SMUBP-2"/>
    <property type="match status" value="1"/>
</dbReference>
<dbReference type="PANTHER" id="PTHR43788">
    <property type="entry name" value="DNA2/NAM7 HELICASE FAMILY MEMBER"/>
    <property type="match status" value="1"/>
</dbReference>